<dbReference type="GO" id="GO:0015074">
    <property type="term" value="P:DNA integration"/>
    <property type="evidence" value="ECO:0007669"/>
    <property type="project" value="InterPro"/>
</dbReference>
<dbReference type="SUPFAM" id="SSF56349">
    <property type="entry name" value="DNA breaking-rejoining enzymes"/>
    <property type="match status" value="1"/>
</dbReference>
<keyword evidence="1" id="KW-0233">DNA recombination</keyword>
<dbReference type="Proteomes" id="UP000054549">
    <property type="component" value="Unassembled WGS sequence"/>
</dbReference>
<dbReference type="EMBL" id="KN818363">
    <property type="protein sequence ID" value="KIL57607.1"/>
    <property type="molecule type" value="Genomic_DNA"/>
</dbReference>
<evidence type="ECO:0000256" key="1">
    <source>
        <dbReference type="ARBA" id="ARBA00023172"/>
    </source>
</evidence>
<evidence type="ECO:0000313" key="2">
    <source>
        <dbReference type="EMBL" id="KIL57607.1"/>
    </source>
</evidence>
<dbReference type="GO" id="GO:0003677">
    <property type="term" value="F:DNA binding"/>
    <property type="evidence" value="ECO:0007669"/>
    <property type="project" value="InterPro"/>
</dbReference>
<dbReference type="HOGENOM" id="CLU_013901_0_1_1"/>
<dbReference type="STRING" id="946122.A0A0C2W8U7"/>
<proteinExistence type="predicted"/>
<gene>
    <name evidence="2" type="ORF">M378DRAFT_87661</name>
</gene>
<reference evidence="2 3" key="1">
    <citation type="submission" date="2014-04" db="EMBL/GenBank/DDBJ databases">
        <title>Evolutionary Origins and Diversification of the Mycorrhizal Mutualists.</title>
        <authorList>
            <consortium name="DOE Joint Genome Institute"/>
            <consortium name="Mycorrhizal Genomics Consortium"/>
            <person name="Kohler A."/>
            <person name="Kuo A."/>
            <person name="Nagy L.G."/>
            <person name="Floudas D."/>
            <person name="Copeland A."/>
            <person name="Barry K.W."/>
            <person name="Cichocki N."/>
            <person name="Veneault-Fourrey C."/>
            <person name="LaButti K."/>
            <person name="Lindquist E.A."/>
            <person name="Lipzen A."/>
            <person name="Lundell T."/>
            <person name="Morin E."/>
            <person name="Murat C."/>
            <person name="Riley R."/>
            <person name="Ohm R."/>
            <person name="Sun H."/>
            <person name="Tunlid A."/>
            <person name="Henrissat B."/>
            <person name="Grigoriev I.V."/>
            <person name="Hibbett D.S."/>
            <person name="Martin F."/>
        </authorList>
    </citation>
    <scope>NUCLEOTIDE SEQUENCE [LARGE SCALE GENOMIC DNA]</scope>
    <source>
        <strain evidence="2 3">Koide BX008</strain>
    </source>
</reference>
<dbReference type="OrthoDB" id="2976553at2759"/>
<keyword evidence="3" id="KW-1185">Reference proteome</keyword>
<dbReference type="Gene3D" id="1.10.443.10">
    <property type="entry name" value="Intergrase catalytic core"/>
    <property type="match status" value="1"/>
</dbReference>
<evidence type="ECO:0008006" key="4">
    <source>
        <dbReference type="Google" id="ProtNLM"/>
    </source>
</evidence>
<name>A0A0C2W8U7_AMAMK</name>
<dbReference type="GO" id="GO:0006310">
    <property type="term" value="P:DNA recombination"/>
    <property type="evidence" value="ECO:0007669"/>
    <property type="project" value="UniProtKB-KW"/>
</dbReference>
<evidence type="ECO:0000313" key="3">
    <source>
        <dbReference type="Proteomes" id="UP000054549"/>
    </source>
</evidence>
<dbReference type="InterPro" id="IPR011010">
    <property type="entry name" value="DNA_brk_join_enz"/>
</dbReference>
<accession>A0A0C2W8U7</accession>
<dbReference type="AlphaFoldDB" id="A0A0C2W8U7"/>
<organism evidence="2 3">
    <name type="scientific">Amanita muscaria (strain Koide BX008)</name>
    <dbReference type="NCBI Taxonomy" id="946122"/>
    <lineage>
        <taxon>Eukaryota</taxon>
        <taxon>Fungi</taxon>
        <taxon>Dikarya</taxon>
        <taxon>Basidiomycota</taxon>
        <taxon>Agaricomycotina</taxon>
        <taxon>Agaricomycetes</taxon>
        <taxon>Agaricomycetidae</taxon>
        <taxon>Agaricales</taxon>
        <taxon>Pluteineae</taxon>
        <taxon>Amanitaceae</taxon>
        <taxon>Amanita</taxon>
    </lineage>
</organism>
<sequence length="581" mass="66302">MKQISATNREEYGKSKCTRQQYCRYVERGKEFLAKCVQNRRENLEQAEKDDGVDTELLAKAFEKPPNKLSTCALEWFLVHKCLIEECRQSTAMSIYSAFTWYWDNMDGERYAGQYIYDEERGEVRGCPARAPMIRGLLKTMKARCAQDVRNQAEPMTVPDMTQIIRWSEQVVPSDLLDLQMKQHKDQFLVSKHAFMRAFITTAFTLWARVTKMTRRLRCGDLCALRASHVSEDHSQPPYNLPYFEVGLVNRKGWLRKVNSQNDLDNGPLTSTSTGHTYKIFKQDIHAIDMYTHLRMWIKHLECRIGRKLQEGDYIFPSISANSHIHPIEPISHDKAQSLLTEFTTGAGITKHFKTHSFRRGGAQYRFMHAPLGKRWTLDMIQWWGGWASGEQTDVLIRYLVNSLHARENDYSDALDPFRIELNKSLMAEHQLTGLATNDELRALGTAILAAIETSQHVHISMPTHPTGSAASRRSSAAAQPALTPMVRPAPVLAQHTAGEHPTTQEDNALARMELQPQGFYISSLGPGEWKKAIEQWHHGDPAAGMMALKDWPKSEYSGRKKKALATTRQGRYLIAMAYEA</sequence>
<dbReference type="InterPro" id="IPR013762">
    <property type="entry name" value="Integrase-like_cat_sf"/>
</dbReference>
<dbReference type="InParanoid" id="A0A0C2W8U7"/>
<protein>
    <recommendedName>
        <fullName evidence="4">Tyr recombinase domain-containing protein</fullName>
    </recommendedName>
</protein>